<keyword evidence="1" id="KW-0812">Transmembrane</keyword>
<dbReference type="NCBIfam" id="NF038351">
    <property type="entry name" value="cyt_ox_assem_30"/>
    <property type="match status" value="1"/>
</dbReference>
<proteinExistence type="predicted"/>
<dbReference type="InterPro" id="IPR047811">
    <property type="entry name" value="CytC_ox_assmbl_put"/>
</dbReference>
<feature type="transmembrane region" description="Helical" evidence="1">
    <location>
        <begin position="12"/>
        <end position="34"/>
    </location>
</feature>
<evidence type="ECO:0000256" key="1">
    <source>
        <dbReference type="SAM" id="Phobius"/>
    </source>
</evidence>
<organism evidence="2 3">
    <name type="scientific">Ottowia flava</name>
    <dbReference type="NCBI Taxonomy" id="2675430"/>
    <lineage>
        <taxon>Bacteria</taxon>
        <taxon>Pseudomonadati</taxon>
        <taxon>Pseudomonadota</taxon>
        <taxon>Betaproteobacteria</taxon>
        <taxon>Burkholderiales</taxon>
        <taxon>Comamonadaceae</taxon>
        <taxon>Ottowia</taxon>
    </lineage>
</organism>
<dbReference type="Proteomes" id="UP001597304">
    <property type="component" value="Unassembled WGS sequence"/>
</dbReference>
<keyword evidence="1" id="KW-1133">Transmembrane helix</keyword>
<accession>A0ABW4KPP9</accession>
<protein>
    <submittedName>
        <fullName evidence="2">Cytochrome oxidase small assembly protein</fullName>
    </submittedName>
</protein>
<evidence type="ECO:0000313" key="2">
    <source>
        <dbReference type="EMBL" id="MFD1710054.1"/>
    </source>
</evidence>
<dbReference type="EMBL" id="JBHUEJ010000015">
    <property type="protein sequence ID" value="MFD1710054.1"/>
    <property type="molecule type" value="Genomic_DNA"/>
</dbReference>
<sequence>MTTSEQKKRNARLGLILGSVAIAFFIGFIVRMVVLGGG</sequence>
<comment type="caution">
    <text evidence="2">The sequence shown here is derived from an EMBL/GenBank/DDBJ whole genome shotgun (WGS) entry which is preliminary data.</text>
</comment>
<keyword evidence="3" id="KW-1185">Reference proteome</keyword>
<name>A0ABW4KPP9_9BURK</name>
<gene>
    <name evidence="2" type="ORF">ACFSF0_05525</name>
</gene>
<dbReference type="RefSeq" id="WP_222707546.1">
    <property type="nucleotide sequence ID" value="NZ_JBHUEJ010000015.1"/>
</dbReference>
<reference evidence="3" key="1">
    <citation type="journal article" date="2019" name="Int. J. Syst. Evol. Microbiol.">
        <title>The Global Catalogue of Microorganisms (GCM) 10K type strain sequencing project: providing services to taxonomists for standard genome sequencing and annotation.</title>
        <authorList>
            <consortium name="The Broad Institute Genomics Platform"/>
            <consortium name="The Broad Institute Genome Sequencing Center for Infectious Disease"/>
            <person name="Wu L."/>
            <person name="Ma J."/>
        </authorList>
    </citation>
    <scope>NUCLEOTIDE SEQUENCE [LARGE SCALE GENOMIC DNA]</scope>
    <source>
        <strain evidence="3">LMG 29247</strain>
    </source>
</reference>
<evidence type="ECO:0000313" key="3">
    <source>
        <dbReference type="Proteomes" id="UP001597304"/>
    </source>
</evidence>
<keyword evidence="1" id="KW-0472">Membrane</keyword>